<dbReference type="GO" id="GO:1990077">
    <property type="term" value="C:primosome complex"/>
    <property type="evidence" value="ECO:0007669"/>
    <property type="project" value="UniProtKB-UniRule"/>
</dbReference>
<keyword evidence="8 12" id="KW-0067">ATP-binding</keyword>
<evidence type="ECO:0000256" key="8">
    <source>
        <dbReference type="ARBA" id="ARBA00022840"/>
    </source>
</evidence>
<keyword evidence="6 12" id="KW-0347">Helicase</keyword>
<sequence>MTILEVALPTPLRRRFDYLLPGNWSGDNPMPGSRVKVPFGNQELIGLLITCKSHSHLAEHKLKPALEILDEIPVMDTELLELSLWAADYYQCAPGEALQTALPVLLRQGVPAHLAGETVFTLTPEGKGLPQGALKRSPKQAALLAALQQQDYLRRSDLAPLGISRPILKQLQDKGLVETKELLPERPDTLHLLREQPLVLGDEQTKVMASLHTEGFTTYLLDGATGSGKTEIYLQAIEKVLTQGKQALVLVPEIGLTPQTLARFHRRFAAPVVTLHSGLNDRERLDAWLQARAGHASIIIGTRSAIFTPLAKPGIIIVDEEHDGSFKQQDGFRYSARDLAVMRAQRLGIPLILGSATPSLESLHNAQSQRYQHLQLRARAGSAIPPELRLLDIRNQALHEGFAAASLAAIDATLKAGNQVLVFLNRRGYAPALECHACGWLAQCNHCDARLTLHQSPRHLHCHHCDHQRAVPHTCPECKSPQLFPLGQGTERSESALQQLFPQVPVIRVDRDSTRAKDGMQKLLAGVHQGIPCILVGTQMLAKGHHFADVTLVVIIDADAGLFSTDFRGPERMGQLLLQVAGRAGRAEKPGQVLIQSYHSDHPLMQTLVSRGYHTLAEQILHERQLTQMPPYRHLALLRAESQRPELALQFLERARLLAEDTLPPSPLLSYLGPLPAMMEKRGDRFRYQLQFNAAQRKPLQQLLSQLALQLEADPLGRRVRWALDVDPQEM</sequence>
<dbReference type="AlphaFoldDB" id="B3PI68"/>
<accession>B3PI68</accession>
<feature type="binding site" evidence="12">
    <location>
        <position position="447"/>
    </location>
    <ligand>
        <name>Zn(2+)</name>
        <dbReference type="ChEBI" id="CHEBI:29105"/>
        <label>2</label>
    </ligand>
</feature>
<dbReference type="Pfam" id="PF17764">
    <property type="entry name" value="PriA_3primeBD"/>
    <property type="match status" value="1"/>
</dbReference>
<dbReference type="GO" id="GO:0008270">
    <property type="term" value="F:zinc ion binding"/>
    <property type="evidence" value="ECO:0007669"/>
    <property type="project" value="UniProtKB-UniRule"/>
</dbReference>
<dbReference type="InterPro" id="IPR040498">
    <property type="entry name" value="PriA_CRR"/>
</dbReference>
<dbReference type="PROSITE" id="PS51192">
    <property type="entry name" value="HELICASE_ATP_BIND_1"/>
    <property type="match status" value="1"/>
</dbReference>
<feature type="binding site" evidence="12">
    <location>
        <position position="465"/>
    </location>
    <ligand>
        <name>Zn(2+)</name>
        <dbReference type="ChEBI" id="CHEBI:29105"/>
        <label>2</label>
    </ligand>
</feature>
<dbReference type="FunFam" id="3.40.1440.60:FF:000001">
    <property type="entry name" value="Primosomal protein N"/>
    <property type="match status" value="1"/>
</dbReference>
<dbReference type="KEGG" id="cja:CJA_0407"/>
<evidence type="ECO:0000313" key="15">
    <source>
        <dbReference type="EMBL" id="ACE84106.1"/>
    </source>
</evidence>
<dbReference type="InterPro" id="IPR041236">
    <property type="entry name" value="PriA_C"/>
</dbReference>
<evidence type="ECO:0000256" key="1">
    <source>
        <dbReference type="ARBA" id="ARBA00022515"/>
    </source>
</evidence>
<dbReference type="FunFam" id="3.40.50.300:FF:000489">
    <property type="entry name" value="Primosome assembly protein PriA"/>
    <property type="match status" value="1"/>
</dbReference>
<dbReference type="HOGENOM" id="CLU_013353_3_1_6"/>
<dbReference type="SMART" id="SM00490">
    <property type="entry name" value="HELICc"/>
    <property type="match status" value="1"/>
</dbReference>
<evidence type="ECO:0000256" key="4">
    <source>
        <dbReference type="ARBA" id="ARBA00022741"/>
    </source>
</evidence>
<keyword evidence="3 12" id="KW-0479">Metal-binding</keyword>
<proteinExistence type="inferred from homology"/>
<protein>
    <recommendedName>
        <fullName evidence="12">Replication restart protein PriA</fullName>
    </recommendedName>
    <alternativeName>
        <fullName evidence="12">ATP-dependent DNA helicase PriA</fullName>
        <ecNumber evidence="12">5.6.2.4</ecNumber>
    </alternativeName>
    <alternativeName>
        <fullName evidence="12">DNA 3'-5' helicase PriA</fullName>
    </alternativeName>
</protein>
<evidence type="ECO:0000256" key="3">
    <source>
        <dbReference type="ARBA" id="ARBA00022723"/>
    </source>
</evidence>
<dbReference type="NCBIfam" id="NF004067">
    <property type="entry name" value="PRK05580.1-4"/>
    <property type="match status" value="1"/>
</dbReference>
<dbReference type="InterPro" id="IPR042115">
    <property type="entry name" value="PriA_3primeBD_sf"/>
</dbReference>
<reference evidence="15 16" key="1">
    <citation type="journal article" date="2008" name="J. Bacteriol.">
        <title>Insights into plant cell wall degradation from the genome sequence of the soil bacterium Cellvibrio japonicus.</title>
        <authorList>
            <person name="Deboy R.T."/>
            <person name="Mongodin E.F."/>
            <person name="Fouts D.E."/>
            <person name="Tailford L.E."/>
            <person name="Khouri H."/>
            <person name="Emerson J.B."/>
            <person name="Mohamoud Y."/>
            <person name="Watkins K."/>
            <person name="Henrissat B."/>
            <person name="Gilbert H.J."/>
            <person name="Nelson K.E."/>
        </authorList>
    </citation>
    <scope>NUCLEOTIDE SEQUENCE [LARGE SCALE GENOMIC DNA]</scope>
    <source>
        <strain evidence="15 16">Ueda107</strain>
    </source>
</reference>
<dbReference type="RefSeq" id="WP_012486089.1">
    <property type="nucleotide sequence ID" value="NC_010995.1"/>
</dbReference>
<evidence type="ECO:0000259" key="13">
    <source>
        <dbReference type="PROSITE" id="PS51192"/>
    </source>
</evidence>
<comment type="function">
    <text evidence="12">Initiates the restart of stalled replication forks, which reloads the replicative helicase on sites other than the origin of replication. Recognizes and binds to abandoned replication forks and remodels them to uncover a helicase loading site. Promotes assembly of the primosome at these replication forks.</text>
</comment>
<comment type="cofactor">
    <cofactor evidence="12">
        <name>Zn(2+)</name>
        <dbReference type="ChEBI" id="CHEBI:29105"/>
    </cofactor>
    <text evidence="12">Binds 2 zinc ions per subunit.</text>
</comment>
<comment type="catalytic activity">
    <reaction evidence="12">
        <text>Couples ATP hydrolysis with the unwinding of duplex DNA by translocating in the 3'-5' direction.</text>
        <dbReference type="EC" id="5.6.2.4"/>
    </reaction>
</comment>
<dbReference type="PANTHER" id="PTHR30580:SF0">
    <property type="entry name" value="PRIMOSOMAL PROTEIN N"/>
    <property type="match status" value="1"/>
</dbReference>
<dbReference type="InterPro" id="IPR011545">
    <property type="entry name" value="DEAD/DEAH_box_helicase_dom"/>
</dbReference>
<feature type="binding site" evidence="12">
    <location>
        <position position="438"/>
    </location>
    <ligand>
        <name>Zn(2+)</name>
        <dbReference type="ChEBI" id="CHEBI:29105"/>
        <label>1</label>
    </ligand>
</feature>
<dbReference type="GO" id="GO:0006302">
    <property type="term" value="P:double-strand break repair"/>
    <property type="evidence" value="ECO:0007669"/>
    <property type="project" value="InterPro"/>
</dbReference>
<keyword evidence="2 12" id="KW-0235">DNA replication</keyword>
<keyword evidence="9 12" id="KW-0238">DNA-binding</keyword>
<dbReference type="InterPro" id="IPR041222">
    <property type="entry name" value="PriA_3primeBD"/>
</dbReference>
<dbReference type="Gene3D" id="3.40.1440.60">
    <property type="entry name" value="PriA, 3(prime) DNA-binding domain"/>
    <property type="match status" value="1"/>
</dbReference>
<dbReference type="Proteomes" id="UP000001036">
    <property type="component" value="Chromosome"/>
</dbReference>
<dbReference type="OrthoDB" id="9759544at2"/>
<keyword evidence="7 12" id="KW-0862">Zinc</keyword>
<comment type="similarity">
    <text evidence="12">Belongs to the helicase family. PriA subfamily.</text>
</comment>
<evidence type="ECO:0000256" key="12">
    <source>
        <dbReference type="HAMAP-Rule" id="MF_00983"/>
    </source>
</evidence>
<dbReference type="GO" id="GO:0016887">
    <property type="term" value="F:ATP hydrolysis activity"/>
    <property type="evidence" value="ECO:0007669"/>
    <property type="project" value="RHEA"/>
</dbReference>
<dbReference type="Pfam" id="PF21213">
    <property type="entry name" value="WHD_PriA"/>
    <property type="match status" value="1"/>
</dbReference>
<evidence type="ECO:0000256" key="5">
    <source>
        <dbReference type="ARBA" id="ARBA00022801"/>
    </source>
</evidence>
<dbReference type="eggNOG" id="COG1198">
    <property type="taxonomic scope" value="Bacteria"/>
</dbReference>
<keyword evidence="10 12" id="KW-0413">Isomerase</keyword>
<dbReference type="PROSITE" id="PS51194">
    <property type="entry name" value="HELICASE_CTER"/>
    <property type="match status" value="1"/>
</dbReference>
<dbReference type="SUPFAM" id="SSF52540">
    <property type="entry name" value="P-loop containing nucleoside triphosphate hydrolases"/>
    <property type="match status" value="1"/>
</dbReference>
<dbReference type="Pfam" id="PF00270">
    <property type="entry name" value="DEAD"/>
    <property type="match status" value="1"/>
</dbReference>
<dbReference type="SMART" id="SM00487">
    <property type="entry name" value="DEXDc"/>
    <property type="match status" value="1"/>
</dbReference>
<feature type="binding site" evidence="12">
    <location>
        <position position="444"/>
    </location>
    <ligand>
        <name>Zn(2+)</name>
        <dbReference type="ChEBI" id="CHEBI:29105"/>
        <label>2</label>
    </ligand>
</feature>
<dbReference type="GO" id="GO:0006270">
    <property type="term" value="P:DNA replication initiation"/>
    <property type="evidence" value="ECO:0007669"/>
    <property type="project" value="TreeGrafter"/>
</dbReference>
<comment type="subunit">
    <text evidence="12">Component of the replication restart primosome.</text>
</comment>
<feature type="domain" description="Helicase C-terminal" evidence="14">
    <location>
        <begin position="470"/>
        <end position="627"/>
    </location>
</feature>
<keyword evidence="5 12" id="KW-0378">Hydrolase</keyword>
<feature type="binding site" evidence="12">
    <location>
        <position position="478"/>
    </location>
    <ligand>
        <name>Zn(2+)</name>
        <dbReference type="ChEBI" id="CHEBI:29105"/>
        <label>1</label>
    </ligand>
</feature>
<dbReference type="GO" id="GO:0005524">
    <property type="term" value="F:ATP binding"/>
    <property type="evidence" value="ECO:0007669"/>
    <property type="project" value="UniProtKB-UniRule"/>
</dbReference>
<dbReference type="InterPro" id="IPR005259">
    <property type="entry name" value="PriA"/>
</dbReference>
<dbReference type="PANTHER" id="PTHR30580">
    <property type="entry name" value="PRIMOSOMAL PROTEIN N"/>
    <property type="match status" value="1"/>
</dbReference>
<dbReference type="CDD" id="cd17929">
    <property type="entry name" value="DEXHc_priA"/>
    <property type="match status" value="1"/>
</dbReference>
<gene>
    <name evidence="12 15" type="primary">priA</name>
    <name evidence="15" type="ordered locus">CJA_0407</name>
</gene>
<evidence type="ECO:0000256" key="9">
    <source>
        <dbReference type="ARBA" id="ARBA00023125"/>
    </source>
</evidence>
<evidence type="ECO:0000259" key="14">
    <source>
        <dbReference type="PROSITE" id="PS51194"/>
    </source>
</evidence>
<dbReference type="GO" id="GO:0043138">
    <property type="term" value="F:3'-5' DNA helicase activity"/>
    <property type="evidence" value="ECO:0007669"/>
    <property type="project" value="UniProtKB-EC"/>
</dbReference>
<dbReference type="Pfam" id="PF18319">
    <property type="entry name" value="Zn_ribbon_PriA"/>
    <property type="match status" value="1"/>
</dbReference>
<evidence type="ECO:0000256" key="2">
    <source>
        <dbReference type="ARBA" id="ARBA00022705"/>
    </source>
</evidence>
<dbReference type="InterPro" id="IPR048949">
    <property type="entry name" value="WHD_PriA"/>
</dbReference>
<feature type="binding site" evidence="12">
    <location>
        <position position="462"/>
    </location>
    <ligand>
        <name>Zn(2+)</name>
        <dbReference type="ChEBI" id="CHEBI:29105"/>
        <label>2</label>
    </ligand>
</feature>
<dbReference type="CDD" id="cd18804">
    <property type="entry name" value="SF2_C_priA"/>
    <property type="match status" value="1"/>
</dbReference>
<organism evidence="15 16">
    <name type="scientific">Cellvibrio japonicus (strain Ueda107)</name>
    <name type="common">Pseudomonas fluorescens subsp. cellulosa</name>
    <dbReference type="NCBI Taxonomy" id="498211"/>
    <lineage>
        <taxon>Bacteria</taxon>
        <taxon>Pseudomonadati</taxon>
        <taxon>Pseudomonadota</taxon>
        <taxon>Gammaproteobacteria</taxon>
        <taxon>Cellvibrionales</taxon>
        <taxon>Cellvibrionaceae</taxon>
        <taxon>Cellvibrio</taxon>
    </lineage>
</organism>
<evidence type="ECO:0000256" key="11">
    <source>
        <dbReference type="ARBA" id="ARBA00048988"/>
    </source>
</evidence>
<dbReference type="STRING" id="498211.CJA_0407"/>
<evidence type="ECO:0000313" key="16">
    <source>
        <dbReference type="Proteomes" id="UP000001036"/>
    </source>
</evidence>
<dbReference type="InterPro" id="IPR014001">
    <property type="entry name" value="Helicase_ATP-bd"/>
</dbReference>
<evidence type="ECO:0000256" key="7">
    <source>
        <dbReference type="ARBA" id="ARBA00022833"/>
    </source>
</evidence>
<feature type="binding site" evidence="12">
    <location>
        <position position="435"/>
    </location>
    <ligand>
        <name>Zn(2+)</name>
        <dbReference type="ChEBI" id="CHEBI:29105"/>
        <label>1</label>
    </ligand>
</feature>
<dbReference type="InterPro" id="IPR001650">
    <property type="entry name" value="Helicase_C-like"/>
</dbReference>
<feature type="domain" description="Helicase ATP-binding" evidence="13">
    <location>
        <begin position="210"/>
        <end position="376"/>
    </location>
</feature>
<name>B3PI68_CELJU</name>
<dbReference type="HAMAP" id="MF_00983">
    <property type="entry name" value="PriA"/>
    <property type="match status" value="1"/>
</dbReference>
<dbReference type="Pfam" id="PF00271">
    <property type="entry name" value="Helicase_C"/>
    <property type="match status" value="1"/>
</dbReference>
<evidence type="ECO:0000256" key="10">
    <source>
        <dbReference type="ARBA" id="ARBA00023235"/>
    </source>
</evidence>
<feature type="binding site" evidence="12">
    <location>
        <position position="475"/>
    </location>
    <ligand>
        <name>Zn(2+)</name>
        <dbReference type="ChEBI" id="CHEBI:29105"/>
        <label>1</label>
    </ligand>
</feature>
<dbReference type="NCBIfam" id="TIGR00595">
    <property type="entry name" value="priA"/>
    <property type="match status" value="1"/>
</dbReference>
<keyword evidence="4 12" id="KW-0547">Nucleotide-binding</keyword>
<dbReference type="EMBL" id="CP000934">
    <property type="protein sequence ID" value="ACE84106.1"/>
    <property type="molecule type" value="Genomic_DNA"/>
</dbReference>
<dbReference type="GO" id="GO:0006269">
    <property type="term" value="P:DNA replication, synthesis of primer"/>
    <property type="evidence" value="ECO:0007669"/>
    <property type="project" value="UniProtKB-KW"/>
</dbReference>
<keyword evidence="1 12" id="KW-0639">Primosome</keyword>
<dbReference type="GO" id="GO:0003677">
    <property type="term" value="F:DNA binding"/>
    <property type="evidence" value="ECO:0007669"/>
    <property type="project" value="UniProtKB-UniRule"/>
</dbReference>
<dbReference type="Gene3D" id="3.40.50.300">
    <property type="entry name" value="P-loop containing nucleotide triphosphate hydrolases"/>
    <property type="match status" value="2"/>
</dbReference>
<keyword evidence="16" id="KW-1185">Reference proteome</keyword>
<dbReference type="GO" id="GO:0006310">
    <property type="term" value="P:DNA recombination"/>
    <property type="evidence" value="ECO:0007669"/>
    <property type="project" value="InterPro"/>
</dbReference>
<dbReference type="InterPro" id="IPR027417">
    <property type="entry name" value="P-loop_NTPase"/>
</dbReference>
<dbReference type="NCBIfam" id="NF004065">
    <property type="entry name" value="PRK05580.1-1"/>
    <property type="match status" value="1"/>
</dbReference>
<dbReference type="EC" id="5.6.2.4" evidence="12"/>
<dbReference type="Pfam" id="PF18074">
    <property type="entry name" value="PriA_C"/>
    <property type="match status" value="1"/>
</dbReference>
<comment type="catalytic activity">
    <reaction evidence="11 12">
        <text>ATP + H2O = ADP + phosphate + H(+)</text>
        <dbReference type="Rhea" id="RHEA:13065"/>
        <dbReference type="ChEBI" id="CHEBI:15377"/>
        <dbReference type="ChEBI" id="CHEBI:15378"/>
        <dbReference type="ChEBI" id="CHEBI:30616"/>
        <dbReference type="ChEBI" id="CHEBI:43474"/>
        <dbReference type="ChEBI" id="CHEBI:456216"/>
        <dbReference type="EC" id="5.6.2.4"/>
    </reaction>
</comment>
<evidence type="ECO:0000256" key="6">
    <source>
        <dbReference type="ARBA" id="ARBA00022806"/>
    </source>
</evidence>